<dbReference type="InterPro" id="IPR000089">
    <property type="entry name" value="Biotin_lipoyl"/>
</dbReference>
<dbReference type="Pfam" id="PF02786">
    <property type="entry name" value="CPSase_L_D2"/>
    <property type="match status" value="1"/>
</dbReference>
<dbReference type="SUPFAM" id="SSF52096">
    <property type="entry name" value="ClpP/crotonase"/>
    <property type="match status" value="2"/>
</dbReference>
<dbReference type="InterPro" id="IPR011761">
    <property type="entry name" value="ATP-grasp"/>
</dbReference>
<name>A0ABQ3ASY9_9GAMM</name>
<dbReference type="PROSITE" id="PS50989">
    <property type="entry name" value="COA_CT_CTER"/>
    <property type="match status" value="1"/>
</dbReference>
<dbReference type="InterPro" id="IPR034733">
    <property type="entry name" value="AcCoA_carboxyl_beta"/>
</dbReference>
<dbReference type="InterPro" id="IPR029045">
    <property type="entry name" value="ClpP/crotonase-like_dom_sf"/>
</dbReference>
<organism evidence="11 12">
    <name type="scientific">Marinobacter zhanjiangensis</name>
    <dbReference type="NCBI Taxonomy" id="578215"/>
    <lineage>
        <taxon>Bacteria</taxon>
        <taxon>Pseudomonadati</taxon>
        <taxon>Pseudomonadota</taxon>
        <taxon>Gammaproteobacteria</taxon>
        <taxon>Pseudomonadales</taxon>
        <taxon>Marinobacteraceae</taxon>
        <taxon>Marinobacter</taxon>
    </lineage>
</organism>
<evidence type="ECO:0000259" key="7">
    <source>
        <dbReference type="PROSITE" id="PS50968"/>
    </source>
</evidence>
<dbReference type="CDD" id="cd06850">
    <property type="entry name" value="biotinyl_domain"/>
    <property type="match status" value="1"/>
</dbReference>
<dbReference type="Pfam" id="PF01039">
    <property type="entry name" value="Carboxyl_trans"/>
    <property type="match status" value="1"/>
</dbReference>
<dbReference type="InterPro" id="IPR005479">
    <property type="entry name" value="CPAse_ATP-bd"/>
</dbReference>
<accession>A0ABQ3ASY9</accession>
<dbReference type="PANTHER" id="PTHR48095:SF5">
    <property type="entry name" value="BLL7292 PROTEIN"/>
    <property type="match status" value="1"/>
</dbReference>
<dbReference type="SUPFAM" id="SSF51230">
    <property type="entry name" value="Single hybrid motif"/>
    <property type="match status" value="1"/>
</dbReference>
<dbReference type="Gene3D" id="2.40.50.100">
    <property type="match status" value="1"/>
</dbReference>
<evidence type="ECO:0000256" key="6">
    <source>
        <dbReference type="SAM" id="MobiDB-lite"/>
    </source>
</evidence>
<dbReference type="EMBL" id="BMXV01000002">
    <property type="protein sequence ID" value="GGY66895.1"/>
    <property type="molecule type" value="Genomic_DNA"/>
</dbReference>
<dbReference type="InterPro" id="IPR016185">
    <property type="entry name" value="PreATP-grasp_dom_sf"/>
</dbReference>
<feature type="domain" description="Lipoyl-binding" evidence="7">
    <location>
        <begin position="484"/>
        <end position="569"/>
    </location>
</feature>
<dbReference type="Pfam" id="PF00364">
    <property type="entry name" value="Biotin_lipoyl"/>
    <property type="match status" value="1"/>
</dbReference>
<comment type="caution">
    <text evidence="11">The sequence shown here is derived from an EMBL/GenBank/DDBJ whole genome shotgun (WGS) entry which is preliminary data.</text>
</comment>
<evidence type="ECO:0000256" key="2">
    <source>
        <dbReference type="ARBA" id="ARBA00022598"/>
    </source>
</evidence>
<evidence type="ECO:0000313" key="12">
    <source>
        <dbReference type="Proteomes" id="UP000601597"/>
    </source>
</evidence>
<reference evidence="12" key="1">
    <citation type="journal article" date="2019" name="Int. J. Syst. Evol. Microbiol.">
        <title>The Global Catalogue of Microorganisms (GCM) 10K type strain sequencing project: providing services to taxonomists for standard genome sequencing and annotation.</title>
        <authorList>
            <consortium name="The Broad Institute Genomics Platform"/>
            <consortium name="The Broad Institute Genome Sequencing Center for Infectious Disease"/>
            <person name="Wu L."/>
            <person name="Ma J."/>
        </authorList>
    </citation>
    <scope>NUCLEOTIDE SEQUENCE [LARGE SCALE GENOMIC DNA]</scope>
    <source>
        <strain evidence="12">KCTC 22280</strain>
    </source>
</reference>
<sequence length="1107" mass="119190">MASFRSVLIANRGEIAIRIARTLSEAGIRSVGVYAPDDTGSLHVRRVDHAIALSGQGVEAYLDGEQLIRLALAEGCDAIHPGYGFLSENAEFARRCADSDITFVGPSAQCLALLGDKARARELAKECGVPLATGTGSAITLTDAGEFLQQLKASHGEQAGMMLKAVAGGGGRGMRPVFHPDELENAWNACQREAGRAFGNDALYAERLLANARHIEVQVLGDEGGNVSHLWDRDCSLQRRRQKLVELAPAPHLSEAQRRGMIDAALTMSRAAGLCGLATIEFLLDNDSGDFVFMEANPRLQVEHTVTEVISGRDLVDIQFGLAGGRSLQQLDLSDTPLMPGPTSAVQVRINLETLTPEGEAMPAAGTLSVYEPPGGPGIRVDGAGYAGYTNTAHFDSLLAKLVVSGQGSLKELIRKTYRALCEFRVEGVATNLEFLRNLARLSNLAEWRVSTALVEQQMLTLTDARDGAHPRYFFEQNAGTPVATTSPDPDPASDAPEGQLAVTTPVQGTVVRLAAAQGDAVEAGQVLAIVESMKMEFEVRAPAAARVESALVEEGQTLKEGQPVFHVSGAGNRDDGPLTEESWDLEHIRDDLAGVLDRHDRLQDHRRPRAVEKRRKTGQRTARENILDLMDEDSFTEYGALALAARRRRVPMDELMEASPADGLIAGLGTINRDQVGAEQARCMVMSYDYTVFAGTQGMMNHKKTDRMLQLADRWQLPLVLFAEGGGGRPGDTDHVGVAGLDCHTFTAMAALSGRVPLIGIVSGRCFAGNAALLGCCDVIIATRDATVGMAGPAMIEGGGLGRFTPEQVGPVSVQSPNGVIDVVVEDEAEAVSVARKYLSCMQGDLSQWQASDQRLLRHLVPENRVRVYDIQRVIDTVADEDSVIELRREFAPGLVTALVRIEGRPFGLMANNPAVLGGAIDADGGDKAARFMQLCDTAGLPILSLCDTPGFMVGPDAEREATVRHVSRMFVTAAKLRVPFFTVVLRKGYGLGAQAMAAGSFHSPMFTIGWPSSEFGAMGLEGSVRLGFRKELEAIDDPKERQEAFDRMVARAYEHGKGMNMASFLEIDAVIDPAETRRWVIRGLESSPAASREGFNRADGFIDTW</sequence>
<gene>
    <name evidence="11" type="ORF">GCM10007071_12280</name>
</gene>
<evidence type="ECO:0000256" key="4">
    <source>
        <dbReference type="ARBA" id="ARBA00022840"/>
    </source>
</evidence>
<evidence type="ECO:0000259" key="10">
    <source>
        <dbReference type="PROSITE" id="PS50989"/>
    </source>
</evidence>
<proteinExistence type="predicted"/>
<dbReference type="Proteomes" id="UP000601597">
    <property type="component" value="Unassembled WGS sequence"/>
</dbReference>
<feature type="region of interest" description="Disordered" evidence="6">
    <location>
        <begin position="477"/>
        <end position="499"/>
    </location>
</feature>
<feature type="domain" description="Biotin carboxylation" evidence="9">
    <location>
        <begin position="3"/>
        <end position="460"/>
    </location>
</feature>
<dbReference type="Pfam" id="PF02785">
    <property type="entry name" value="Biotin_carb_C"/>
    <property type="match status" value="1"/>
</dbReference>
<evidence type="ECO:0000256" key="3">
    <source>
        <dbReference type="ARBA" id="ARBA00022741"/>
    </source>
</evidence>
<dbReference type="PROSITE" id="PS50968">
    <property type="entry name" value="BIOTINYL_LIPOYL"/>
    <property type="match status" value="1"/>
</dbReference>
<dbReference type="SUPFAM" id="SSF51246">
    <property type="entry name" value="Rudiment single hybrid motif"/>
    <property type="match status" value="1"/>
</dbReference>
<dbReference type="InterPro" id="IPR011763">
    <property type="entry name" value="COA_CT_C"/>
</dbReference>
<dbReference type="InterPro" id="IPR051602">
    <property type="entry name" value="ACC_Biotin_Carboxylase"/>
</dbReference>
<dbReference type="Gene3D" id="3.30.470.20">
    <property type="entry name" value="ATP-grasp fold, B domain"/>
    <property type="match status" value="1"/>
</dbReference>
<feature type="domain" description="CoA carboxyltransferase C-terminal" evidence="10">
    <location>
        <begin position="849"/>
        <end position="1096"/>
    </location>
</feature>
<evidence type="ECO:0000256" key="5">
    <source>
        <dbReference type="PROSITE-ProRule" id="PRU00409"/>
    </source>
</evidence>
<feature type="domain" description="ATP-grasp" evidence="8">
    <location>
        <begin position="121"/>
        <end position="324"/>
    </location>
</feature>
<keyword evidence="11" id="KW-0670">Pyruvate</keyword>
<dbReference type="InterPro" id="IPR011764">
    <property type="entry name" value="Biotin_carboxylation_dom"/>
</dbReference>
<protein>
    <submittedName>
        <fullName evidence="11">Pyruvate carboxylase</fullName>
    </submittedName>
</protein>
<keyword evidence="12" id="KW-1185">Reference proteome</keyword>
<dbReference type="InterPro" id="IPR005481">
    <property type="entry name" value="BC-like_N"/>
</dbReference>
<dbReference type="SMART" id="SM00878">
    <property type="entry name" value="Biotin_carb_C"/>
    <property type="match status" value="1"/>
</dbReference>
<dbReference type="PROSITE" id="PS50975">
    <property type="entry name" value="ATP_GRASP"/>
    <property type="match status" value="1"/>
</dbReference>
<keyword evidence="3 5" id="KW-0547">Nucleotide-binding</keyword>
<evidence type="ECO:0000259" key="8">
    <source>
        <dbReference type="PROSITE" id="PS50975"/>
    </source>
</evidence>
<dbReference type="Pfam" id="PF00289">
    <property type="entry name" value="Biotin_carb_N"/>
    <property type="match status" value="1"/>
</dbReference>
<dbReference type="Gene3D" id="3.90.226.10">
    <property type="entry name" value="2-enoyl-CoA Hydratase, Chain A, domain 1"/>
    <property type="match status" value="2"/>
</dbReference>
<dbReference type="PROSITE" id="PS00867">
    <property type="entry name" value="CPSASE_2"/>
    <property type="match status" value="1"/>
</dbReference>
<evidence type="ECO:0000256" key="1">
    <source>
        <dbReference type="ARBA" id="ARBA00001953"/>
    </source>
</evidence>
<dbReference type="InterPro" id="IPR011054">
    <property type="entry name" value="Rudment_hybrid_motif"/>
</dbReference>
<dbReference type="SUPFAM" id="SSF56059">
    <property type="entry name" value="Glutathione synthetase ATP-binding domain-like"/>
    <property type="match status" value="1"/>
</dbReference>
<dbReference type="PANTHER" id="PTHR48095">
    <property type="entry name" value="PYRUVATE CARBOXYLASE SUBUNIT A"/>
    <property type="match status" value="1"/>
</dbReference>
<comment type="cofactor">
    <cofactor evidence="1">
        <name>biotin</name>
        <dbReference type="ChEBI" id="CHEBI:57586"/>
    </cofactor>
</comment>
<dbReference type="SUPFAM" id="SSF52440">
    <property type="entry name" value="PreATP-grasp domain"/>
    <property type="match status" value="1"/>
</dbReference>
<evidence type="ECO:0000313" key="11">
    <source>
        <dbReference type="EMBL" id="GGY66895.1"/>
    </source>
</evidence>
<keyword evidence="4 5" id="KW-0067">ATP-binding</keyword>
<dbReference type="PROSITE" id="PS50979">
    <property type="entry name" value="BC"/>
    <property type="match status" value="1"/>
</dbReference>
<feature type="compositionally biased region" description="Low complexity" evidence="6">
    <location>
        <begin position="484"/>
        <end position="497"/>
    </location>
</feature>
<dbReference type="InterPro" id="IPR011053">
    <property type="entry name" value="Single_hybrid_motif"/>
</dbReference>
<keyword evidence="2" id="KW-0436">Ligase</keyword>
<dbReference type="InterPro" id="IPR005482">
    <property type="entry name" value="Biotin_COase_C"/>
</dbReference>
<evidence type="ECO:0000259" key="9">
    <source>
        <dbReference type="PROSITE" id="PS50979"/>
    </source>
</evidence>
<dbReference type="RefSeq" id="WP_189574330.1">
    <property type="nucleotide sequence ID" value="NZ_BMXV01000002.1"/>
</dbReference>